<reference evidence="2 4" key="1">
    <citation type="submission" date="2016-08" db="EMBL/GenBank/DDBJ databases">
        <title>Moorella thermoacetica DSM 103132.</title>
        <authorList>
            <person name="Jendresen C.B."/>
            <person name="Redl S.M."/>
            <person name="Jensen T.O."/>
            <person name="Nielsen A.T."/>
        </authorList>
    </citation>
    <scope>NUCLEOTIDE SEQUENCE [LARGE SCALE GENOMIC DNA]</scope>
    <source>
        <strain evidence="2 4">DSM 103132</strain>
    </source>
</reference>
<evidence type="ECO:0000313" key="2">
    <source>
        <dbReference type="EMBL" id="AOQ22663.1"/>
    </source>
</evidence>
<accession>A0AAC9MSS2</accession>
<keyword evidence="5" id="KW-1185">Reference proteome</keyword>
<sequence length="135" mass="15322">MRRLVYIVDYCTDEVYGSLGAEGYFTEISPLNPSSPYSASKAAADLLALAYYKTYNLPVIVTRCSNNYGPYQFPEKLIPLMITNALEDRPLPVYGDWLNVRDWLHMQDHCAALDLVLRCRACRTYAPGRKPCGIF</sequence>
<name>A0AAC9MSS2_NEOTH</name>
<dbReference type="AlphaFoldDB" id="A0AAC9MSS2"/>
<evidence type="ECO:0000313" key="4">
    <source>
        <dbReference type="Proteomes" id="UP000094598"/>
    </source>
</evidence>
<keyword evidence="2" id="KW-0456">Lyase</keyword>
<dbReference type="PANTHER" id="PTHR43000">
    <property type="entry name" value="DTDP-D-GLUCOSE 4,6-DEHYDRATASE-RELATED"/>
    <property type="match status" value="1"/>
</dbReference>
<feature type="domain" description="NAD(P)-binding" evidence="1">
    <location>
        <begin position="8"/>
        <end position="123"/>
    </location>
</feature>
<dbReference type="RefSeq" id="WP_277995758.1">
    <property type="nucleotide sequence ID" value="NZ_CP017019.1"/>
</dbReference>
<organism evidence="2 4">
    <name type="scientific">Neomoorella thermoacetica</name>
    <name type="common">Clostridium thermoaceticum</name>
    <dbReference type="NCBI Taxonomy" id="1525"/>
    <lineage>
        <taxon>Bacteria</taxon>
        <taxon>Bacillati</taxon>
        <taxon>Bacillota</taxon>
        <taxon>Clostridia</taxon>
        <taxon>Neomoorellales</taxon>
        <taxon>Neomoorellaceae</taxon>
        <taxon>Neomoorella</taxon>
    </lineage>
</organism>
<dbReference type="Pfam" id="PF16363">
    <property type="entry name" value="GDP_Man_Dehyd"/>
    <property type="match status" value="1"/>
</dbReference>
<dbReference type="EMBL" id="CP017019">
    <property type="protein sequence ID" value="AOQ22663.1"/>
    <property type="molecule type" value="Genomic_DNA"/>
</dbReference>
<dbReference type="EMBL" id="VCDX01000021">
    <property type="protein sequence ID" value="TYL07142.1"/>
    <property type="molecule type" value="Genomic_DNA"/>
</dbReference>
<dbReference type="InterPro" id="IPR016040">
    <property type="entry name" value="NAD(P)-bd_dom"/>
</dbReference>
<dbReference type="InterPro" id="IPR036291">
    <property type="entry name" value="NAD(P)-bd_dom_sf"/>
</dbReference>
<dbReference type="SUPFAM" id="SSF51735">
    <property type="entry name" value="NAD(P)-binding Rossmann-fold domains"/>
    <property type="match status" value="1"/>
</dbReference>
<dbReference type="EC" id="4.2.1.46" evidence="2"/>
<reference evidence="3 5" key="2">
    <citation type="submission" date="2019-05" db="EMBL/GenBank/DDBJ databases">
        <title>Genome sequence of Moorella thermoacetica ATCC 33924.</title>
        <authorList>
            <person name="Poehlein A."/>
            <person name="Bengelsdorf F.R."/>
            <person name="Duerre P."/>
            <person name="Daniel R."/>
        </authorList>
    </citation>
    <scope>NUCLEOTIDE SEQUENCE [LARGE SCALE GENOMIC DNA]</scope>
    <source>
        <strain evidence="3 5">ATCC 33924</strain>
    </source>
</reference>
<gene>
    <name evidence="2" type="primary">rfbB</name>
    <name evidence="2" type="ORF">Maut_00180</name>
    <name evidence="3" type="ORF">MTAT_29530</name>
</gene>
<protein>
    <submittedName>
        <fullName evidence="2">dTDP-glucose 4,6-dehydratase</fullName>
        <ecNumber evidence="2">4.2.1.46</ecNumber>
    </submittedName>
</protein>
<dbReference type="GO" id="GO:0008460">
    <property type="term" value="F:dTDP-glucose 4,6-dehydratase activity"/>
    <property type="evidence" value="ECO:0007669"/>
    <property type="project" value="UniProtKB-EC"/>
</dbReference>
<proteinExistence type="predicted"/>
<evidence type="ECO:0000313" key="5">
    <source>
        <dbReference type="Proteomes" id="UP000322283"/>
    </source>
</evidence>
<evidence type="ECO:0000259" key="1">
    <source>
        <dbReference type="Pfam" id="PF16363"/>
    </source>
</evidence>
<dbReference type="Proteomes" id="UP000094598">
    <property type="component" value="Chromosome"/>
</dbReference>
<dbReference type="Gene3D" id="3.40.50.720">
    <property type="entry name" value="NAD(P)-binding Rossmann-like Domain"/>
    <property type="match status" value="1"/>
</dbReference>
<evidence type="ECO:0000313" key="3">
    <source>
        <dbReference type="EMBL" id="TYL07142.1"/>
    </source>
</evidence>
<dbReference type="Proteomes" id="UP000322283">
    <property type="component" value="Unassembled WGS sequence"/>
</dbReference>